<gene>
    <name evidence="10" type="ORF">ANCDUO_11084</name>
</gene>
<evidence type="ECO:0000256" key="6">
    <source>
        <dbReference type="ARBA" id="ARBA00023180"/>
    </source>
</evidence>
<feature type="domain" description="Sushi" evidence="8">
    <location>
        <begin position="462"/>
        <end position="519"/>
    </location>
</feature>
<dbReference type="GO" id="GO:0030414">
    <property type="term" value="F:peptidase inhibitor activity"/>
    <property type="evidence" value="ECO:0007669"/>
    <property type="project" value="InterPro"/>
</dbReference>
<dbReference type="InterPro" id="IPR000436">
    <property type="entry name" value="Sushi_SCR_CCP_dom"/>
</dbReference>
<dbReference type="CDD" id="cd00033">
    <property type="entry name" value="CCP"/>
    <property type="match status" value="5"/>
</dbReference>
<dbReference type="PROSITE" id="PS51390">
    <property type="entry name" value="WAP"/>
    <property type="match status" value="1"/>
</dbReference>
<protein>
    <submittedName>
        <fullName evidence="10">Sushi domain protein</fullName>
    </submittedName>
</protein>
<feature type="domain" description="WAP" evidence="9">
    <location>
        <begin position="48"/>
        <end position="95"/>
    </location>
</feature>
<feature type="disulfide bond" evidence="7">
    <location>
        <begin position="416"/>
        <end position="443"/>
    </location>
</feature>
<dbReference type="GO" id="GO:0016020">
    <property type="term" value="C:membrane"/>
    <property type="evidence" value="ECO:0007669"/>
    <property type="project" value="UniProtKB-SubCell"/>
</dbReference>
<feature type="non-terminal residue" evidence="10">
    <location>
        <position position="1"/>
    </location>
</feature>
<feature type="disulfide bond" evidence="7">
    <location>
        <begin position="358"/>
        <end position="385"/>
    </location>
</feature>
<evidence type="ECO:0000256" key="3">
    <source>
        <dbReference type="ARBA" id="ARBA00022737"/>
    </source>
</evidence>
<evidence type="ECO:0000313" key="11">
    <source>
        <dbReference type="Proteomes" id="UP000054047"/>
    </source>
</evidence>
<feature type="disulfide bond" evidence="7">
    <location>
        <begin position="490"/>
        <end position="517"/>
    </location>
</feature>
<dbReference type="EMBL" id="KN732802">
    <property type="protein sequence ID" value="KIH58707.1"/>
    <property type="molecule type" value="Genomic_DNA"/>
</dbReference>
<keyword evidence="2 7" id="KW-0768">Sushi</keyword>
<dbReference type="InterPro" id="IPR008197">
    <property type="entry name" value="WAP_dom"/>
</dbReference>
<dbReference type="GO" id="GO:0005576">
    <property type="term" value="C:extracellular region"/>
    <property type="evidence" value="ECO:0007669"/>
    <property type="project" value="InterPro"/>
</dbReference>
<reference evidence="10 11" key="1">
    <citation type="submission" date="2013-12" db="EMBL/GenBank/DDBJ databases">
        <title>Draft genome of the parsitic nematode Ancylostoma duodenale.</title>
        <authorList>
            <person name="Mitreva M."/>
        </authorList>
    </citation>
    <scope>NUCLEOTIDE SEQUENCE [LARGE SCALE GENOMIC DNA]</scope>
    <source>
        <strain evidence="10 11">Zhejiang</strain>
    </source>
</reference>
<dbReference type="SUPFAM" id="SSF57535">
    <property type="entry name" value="Complement control module/SCR domain"/>
    <property type="match status" value="7"/>
</dbReference>
<sequence length="585" mass="64593">LFSASRCREHSRSAAAHELRPPVHLSALLAGLDLSAFLGFFRACGAQFINRDMAHEPIGPRPKYCRKECVSDEDCKKHKRCMCDGECGLSCVNPEPIGPRPKYCRKECVSDEDCKKHKRCMCDGECGLSCVNPGCFKWLFPASTCHSLSEIDNGFIRTAGELRFGSNAEYACNKGYVLIGSSQRRCQGNREWSGAQPTCRLQIRCGPPPEIPYAVHDGSSFSGEYDLEAEVAYSCVPGYHKFSAKGLALAKCLLNRKNVAQWFGPDLKCKARSCPDPGKLENGIRDGDVFEYPHVVVFHCQPGFLLLGASTRKCESNGEWSDEPPICQATECPRPPDPLHGRVLGTSLTYQSTVTYSCKEGYRLVGQVQRICLAEGIWAGTEPKCEEIRCPNLPPLSNGYIEGGDTYYGATATFRCLETMTHEGATMAKCMESGQWSHPLPRCLGSCKIPRIENGRIRGKEIRCPNLPPLSNGYIEGGDTYYGATATFRCLETMTHEGATMAKCMESGQWSHPLPRCLGSCKVPRIENGRIRGKVENQLIPSGATVELSCDDRHEANMRTLMQCHNGTWSHIPICSPCLSLILQN</sequence>
<keyword evidence="3" id="KW-0677">Repeat</keyword>
<feature type="disulfide bond" evidence="7">
    <location>
        <begin position="300"/>
        <end position="327"/>
    </location>
</feature>
<dbReference type="PROSITE" id="PS50923">
    <property type="entry name" value="SUSHI"/>
    <property type="match status" value="6"/>
</dbReference>
<comment type="caution">
    <text evidence="7">Lacks conserved residue(s) required for the propagation of feature annotation.</text>
</comment>
<feature type="domain" description="Sushi" evidence="8">
    <location>
        <begin position="388"/>
        <end position="445"/>
    </location>
</feature>
<evidence type="ECO:0000256" key="1">
    <source>
        <dbReference type="ARBA" id="ARBA00004370"/>
    </source>
</evidence>
<feature type="domain" description="Sushi" evidence="8">
    <location>
        <begin position="330"/>
        <end position="387"/>
    </location>
</feature>
<evidence type="ECO:0000259" key="9">
    <source>
        <dbReference type="PROSITE" id="PS51390"/>
    </source>
</evidence>
<dbReference type="Pfam" id="PF00095">
    <property type="entry name" value="WAP"/>
    <property type="match status" value="2"/>
</dbReference>
<name>A0A0C2D949_9BILA</name>
<dbReference type="InterPro" id="IPR050350">
    <property type="entry name" value="Compl-Cell_Adhes-Reg"/>
</dbReference>
<dbReference type="SMART" id="SM00032">
    <property type="entry name" value="CCP"/>
    <property type="match status" value="7"/>
</dbReference>
<evidence type="ECO:0000256" key="5">
    <source>
        <dbReference type="ARBA" id="ARBA00023157"/>
    </source>
</evidence>
<feature type="domain" description="Sushi" evidence="8">
    <location>
        <begin position="203"/>
        <end position="271"/>
    </location>
</feature>
<dbReference type="Proteomes" id="UP000054047">
    <property type="component" value="Unassembled WGS sequence"/>
</dbReference>
<feature type="domain" description="Sushi" evidence="8">
    <location>
        <begin position="272"/>
        <end position="329"/>
    </location>
</feature>
<dbReference type="PANTHER" id="PTHR19325">
    <property type="entry name" value="COMPLEMENT COMPONENT-RELATED SUSHI DOMAIN-CONTAINING"/>
    <property type="match status" value="1"/>
</dbReference>
<keyword evidence="6" id="KW-0325">Glycoprotein</keyword>
<accession>A0A0C2D949</accession>
<keyword evidence="5 7" id="KW-1015">Disulfide bond</keyword>
<evidence type="ECO:0000256" key="2">
    <source>
        <dbReference type="ARBA" id="ARBA00022659"/>
    </source>
</evidence>
<comment type="subcellular location">
    <subcellularLocation>
        <location evidence="1">Membrane</location>
    </subcellularLocation>
</comment>
<dbReference type="OrthoDB" id="9991441at2759"/>
<keyword evidence="4" id="KW-0472">Membrane</keyword>
<dbReference type="InterPro" id="IPR035976">
    <property type="entry name" value="Sushi/SCR/CCP_sf"/>
</dbReference>
<proteinExistence type="predicted"/>
<dbReference type="Gene3D" id="2.10.70.10">
    <property type="entry name" value="Complement Module, domain 1"/>
    <property type="match status" value="7"/>
</dbReference>
<dbReference type="FunFam" id="2.10.70.10:FF:000011">
    <property type="entry name" value="CUB and sushi domain-containing protein 3 isoform A"/>
    <property type="match status" value="1"/>
</dbReference>
<feature type="domain" description="Sushi" evidence="8">
    <location>
        <begin position="143"/>
        <end position="201"/>
    </location>
</feature>
<evidence type="ECO:0000256" key="4">
    <source>
        <dbReference type="ARBA" id="ARBA00023136"/>
    </source>
</evidence>
<evidence type="ECO:0000313" key="10">
    <source>
        <dbReference type="EMBL" id="KIH58707.1"/>
    </source>
</evidence>
<organism evidence="10 11">
    <name type="scientific">Ancylostoma duodenale</name>
    <dbReference type="NCBI Taxonomy" id="51022"/>
    <lineage>
        <taxon>Eukaryota</taxon>
        <taxon>Metazoa</taxon>
        <taxon>Ecdysozoa</taxon>
        <taxon>Nematoda</taxon>
        <taxon>Chromadorea</taxon>
        <taxon>Rhabditida</taxon>
        <taxon>Rhabditina</taxon>
        <taxon>Rhabditomorpha</taxon>
        <taxon>Strongyloidea</taxon>
        <taxon>Ancylostomatidae</taxon>
        <taxon>Ancylostomatinae</taxon>
        <taxon>Ancylostoma</taxon>
    </lineage>
</organism>
<dbReference type="Pfam" id="PF00084">
    <property type="entry name" value="Sushi"/>
    <property type="match status" value="6"/>
</dbReference>
<feature type="disulfide bond" evidence="7">
    <location>
        <begin position="172"/>
        <end position="199"/>
    </location>
</feature>
<evidence type="ECO:0000259" key="8">
    <source>
        <dbReference type="PROSITE" id="PS50923"/>
    </source>
</evidence>
<evidence type="ECO:0000256" key="7">
    <source>
        <dbReference type="PROSITE-ProRule" id="PRU00302"/>
    </source>
</evidence>
<dbReference type="PANTHER" id="PTHR19325:SF558">
    <property type="entry name" value="PROTEIN LEV-9"/>
    <property type="match status" value="1"/>
</dbReference>
<keyword evidence="11" id="KW-1185">Reference proteome</keyword>
<dbReference type="AlphaFoldDB" id="A0A0C2D949"/>